<organism evidence="2 3">
    <name type="scientific">Pacificispira spongiicola</name>
    <dbReference type="NCBI Taxonomy" id="2729598"/>
    <lineage>
        <taxon>Bacteria</taxon>
        <taxon>Pseudomonadati</taxon>
        <taxon>Pseudomonadota</taxon>
        <taxon>Alphaproteobacteria</taxon>
        <taxon>Rhodospirillales</taxon>
        <taxon>Rhodospirillaceae</taxon>
        <taxon>Pacificispira</taxon>
    </lineage>
</organism>
<reference evidence="2 3" key="1">
    <citation type="submission" date="2020-04" db="EMBL/GenBank/DDBJ databases">
        <title>Rhodospirillaceae bacterium KN72 isolated from deep sea.</title>
        <authorList>
            <person name="Zhang D.-C."/>
        </authorList>
    </citation>
    <scope>NUCLEOTIDE SEQUENCE [LARGE SCALE GENOMIC DNA]</scope>
    <source>
        <strain evidence="2 3">KN72</strain>
    </source>
</reference>
<dbReference type="EMBL" id="JABBNT010000005">
    <property type="protein sequence ID" value="NMM46317.1"/>
    <property type="molecule type" value="Genomic_DNA"/>
</dbReference>
<evidence type="ECO:0008006" key="4">
    <source>
        <dbReference type="Google" id="ProtNLM"/>
    </source>
</evidence>
<evidence type="ECO:0000256" key="1">
    <source>
        <dbReference type="SAM" id="MobiDB-lite"/>
    </source>
</evidence>
<evidence type="ECO:0000313" key="2">
    <source>
        <dbReference type="EMBL" id="NMM46317.1"/>
    </source>
</evidence>
<gene>
    <name evidence="2" type="ORF">HH303_17635</name>
</gene>
<feature type="region of interest" description="Disordered" evidence="1">
    <location>
        <begin position="1"/>
        <end position="51"/>
    </location>
</feature>
<dbReference type="AlphaFoldDB" id="A0A7Y0E317"/>
<evidence type="ECO:0000313" key="3">
    <source>
        <dbReference type="Proteomes" id="UP000539372"/>
    </source>
</evidence>
<dbReference type="Pfam" id="PF10768">
    <property type="entry name" value="FliX"/>
    <property type="match status" value="1"/>
</dbReference>
<sequence length="153" mass="15660">MKVDGPSSSGKPGQAKKTSKAGASKGAGFSSALRGSSSEEEPVEETSGLAGGATLGSIDALLALQGVDAVDATNPDGKGKNRAAVERGESLLKELDAIRIGLLTGSLSVHQLTQLQNKLATRTETTSDPALKTVLDDIELRVAVELAKHAPRD</sequence>
<feature type="compositionally biased region" description="Polar residues" evidence="1">
    <location>
        <begin position="1"/>
        <end position="11"/>
    </location>
</feature>
<comment type="caution">
    <text evidence="2">The sequence shown here is derived from an EMBL/GenBank/DDBJ whole genome shotgun (WGS) entry which is preliminary data.</text>
</comment>
<protein>
    <recommendedName>
        <fullName evidence="4">Flagellar assembly protein FliX</fullName>
    </recommendedName>
</protein>
<dbReference type="RefSeq" id="WP_169626678.1">
    <property type="nucleotide sequence ID" value="NZ_JABBNT010000005.1"/>
</dbReference>
<feature type="compositionally biased region" description="Low complexity" evidence="1">
    <location>
        <begin position="13"/>
        <end position="32"/>
    </location>
</feature>
<accession>A0A7Y0E317</accession>
<keyword evidence="3" id="KW-1185">Reference proteome</keyword>
<dbReference type="InterPro" id="IPR019704">
    <property type="entry name" value="Flagellar_assmbl_FliX_class2"/>
</dbReference>
<dbReference type="GO" id="GO:0044781">
    <property type="term" value="P:bacterial-type flagellum organization"/>
    <property type="evidence" value="ECO:0007669"/>
    <property type="project" value="InterPro"/>
</dbReference>
<proteinExistence type="predicted"/>
<dbReference type="Proteomes" id="UP000539372">
    <property type="component" value="Unassembled WGS sequence"/>
</dbReference>
<name>A0A7Y0E317_9PROT</name>